<feature type="transmembrane region" description="Helical" evidence="6">
    <location>
        <begin position="186"/>
        <end position="205"/>
    </location>
</feature>
<keyword evidence="4 6" id="KW-0472">Membrane</keyword>
<dbReference type="InterPro" id="IPR036513">
    <property type="entry name" value="STAS_dom_sf"/>
</dbReference>
<organism evidence="8 9">
    <name type="scientific">Cronartium quercuum f. sp. fusiforme G11</name>
    <dbReference type="NCBI Taxonomy" id="708437"/>
    <lineage>
        <taxon>Eukaryota</taxon>
        <taxon>Fungi</taxon>
        <taxon>Dikarya</taxon>
        <taxon>Basidiomycota</taxon>
        <taxon>Pucciniomycotina</taxon>
        <taxon>Pucciniomycetes</taxon>
        <taxon>Pucciniales</taxon>
        <taxon>Coleosporiaceae</taxon>
        <taxon>Cronartium</taxon>
    </lineage>
</organism>
<feature type="domain" description="STAS" evidence="7">
    <location>
        <begin position="522"/>
        <end position="648"/>
    </location>
</feature>
<dbReference type="CDD" id="cd07042">
    <property type="entry name" value="STAS_SulP_like_sulfate_transporter"/>
    <property type="match status" value="1"/>
</dbReference>
<reference evidence="8" key="1">
    <citation type="submission" date="2013-11" db="EMBL/GenBank/DDBJ databases">
        <title>Genome sequence of the fusiform rust pathogen reveals effectors for host alternation and coevolution with pine.</title>
        <authorList>
            <consortium name="DOE Joint Genome Institute"/>
            <person name="Smith K."/>
            <person name="Pendleton A."/>
            <person name="Kubisiak T."/>
            <person name="Anderson C."/>
            <person name="Salamov A."/>
            <person name="Aerts A."/>
            <person name="Riley R."/>
            <person name="Clum A."/>
            <person name="Lindquist E."/>
            <person name="Ence D."/>
            <person name="Campbell M."/>
            <person name="Kronenberg Z."/>
            <person name="Feau N."/>
            <person name="Dhillon B."/>
            <person name="Hamelin R."/>
            <person name="Burleigh J."/>
            <person name="Smith J."/>
            <person name="Yandell M."/>
            <person name="Nelson C."/>
            <person name="Grigoriev I."/>
            <person name="Davis J."/>
        </authorList>
    </citation>
    <scope>NUCLEOTIDE SEQUENCE</scope>
    <source>
        <strain evidence="8">G11</strain>
    </source>
</reference>
<sequence length="674" mass="73990">MAPSSSTSAHQTTPLLLGHSNPSSLKQPSPKLRKALNRLRYYVPAIDWIPSYSSSDFLNDAVAGVTLACLLIPQSIGYASQLAGIPSINGLFSAAIPAIAYPLLCTGRHVSLGPEAALSLLVGQLVRQVVQHRQQHTAPGLAPPTEDELRQLAVMISTILTFQSGLITFLFGFFRLGFLDAILSRALLRGFVSAIAIVIAIEQLIPILGLSGLESTQGVSSEGAIEKLIWTLKNLGSSHRLSCLISLVSFGALLSIRTLKRSSYCHTKMPGLKYIPEILIIAGLAAGLTDVFDWDKHGVAVVGSIHANQVKLAVPWKALDKKLMKDSLGTAITICICGFVDSIVAAKGESARFHYSISPNRELVALGAANIVSSFVSGDMPAYGSITRSRLNASTGARTPMASIITGLTILFATYFLLDYLFFLPRCVLAVVVTMVVFHLIAELPEDVAFFWKLRGYTELALMTFTFLITLVYEVKTGIIMSVAVSMVLTIKDATAMRVRILGKDPISQTWEPIDPRKMEDENETEDEIPGVLVVKIRESLSFANAGGLKERLRRLEMFGYRRRHPSDARERDATRMLVFHLGDVEKMDVSAIQIFKDILLEYRNRDVDVWICHVKPTRLILFERAGIVAIVGKDHILSTVEEVLKQARANENGRPGEVEVMLRDEQDEEDLPL</sequence>
<dbReference type="InterPro" id="IPR002645">
    <property type="entry name" value="STAS_dom"/>
</dbReference>
<feature type="transmembrane region" description="Helical" evidence="6">
    <location>
        <begin position="399"/>
        <end position="417"/>
    </location>
</feature>
<feature type="transmembrane region" description="Helical" evidence="6">
    <location>
        <begin position="239"/>
        <end position="259"/>
    </location>
</feature>
<evidence type="ECO:0000256" key="1">
    <source>
        <dbReference type="ARBA" id="ARBA00004141"/>
    </source>
</evidence>
<feature type="region of interest" description="Disordered" evidence="5">
    <location>
        <begin position="1"/>
        <end position="29"/>
    </location>
</feature>
<name>A0A9P6TGE9_9BASI</name>
<evidence type="ECO:0000256" key="2">
    <source>
        <dbReference type="ARBA" id="ARBA00022692"/>
    </source>
</evidence>
<evidence type="ECO:0000256" key="5">
    <source>
        <dbReference type="SAM" id="MobiDB-lite"/>
    </source>
</evidence>
<dbReference type="AlphaFoldDB" id="A0A9P6TGE9"/>
<keyword evidence="3 6" id="KW-1133">Transmembrane helix</keyword>
<feature type="compositionally biased region" description="Polar residues" evidence="5">
    <location>
        <begin position="1"/>
        <end position="27"/>
    </location>
</feature>
<proteinExistence type="predicted"/>
<dbReference type="PROSITE" id="PS50801">
    <property type="entry name" value="STAS"/>
    <property type="match status" value="1"/>
</dbReference>
<dbReference type="Gene3D" id="3.30.750.24">
    <property type="entry name" value="STAS domain"/>
    <property type="match status" value="1"/>
</dbReference>
<dbReference type="Pfam" id="PF01740">
    <property type="entry name" value="STAS"/>
    <property type="match status" value="1"/>
</dbReference>
<dbReference type="InterPro" id="IPR011547">
    <property type="entry name" value="SLC26A/SulP_dom"/>
</dbReference>
<evidence type="ECO:0000256" key="6">
    <source>
        <dbReference type="SAM" id="Phobius"/>
    </source>
</evidence>
<protein>
    <recommendedName>
        <fullName evidence="7">STAS domain-containing protein</fullName>
    </recommendedName>
</protein>
<dbReference type="Proteomes" id="UP000886653">
    <property type="component" value="Unassembled WGS sequence"/>
</dbReference>
<keyword evidence="9" id="KW-1185">Reference proteome</keyword>
<keyword evidence="2 6" id="KW-0812">Transmembrane</keyword>
<accession>A0A9P6TGE9</accession>
<dbReference type="Pfam" id="PF00916">
    <property type="entry name" value="Sulfate_transp"/>
    <property type="match status" value="1"/>
</dbReference>
<evidence type="ECO:0000259" key="7">
    <source>
        <dbReference type="PROSITE" id="PS50801"/>
    </source>
</evidence>
<dbReference type="GO" id="GO:0055085">
    <property type="term" value="P:transmembrane transport"/>
    <property type="evidence" value="ECO:0007669"/>
    <property type="project" value="InterPro"/>
</dbReference>
<dbReference type="SUPFAM" id="SSF52091">
    <property type="entry name" value="SpoIIaa-like"/>
    <property type="match status" value="1"/>
</dbReference>
<dbReference type="InterPro" id="IPR001902">
    <property type="entry name" value="SLC26A/SulP_fam"/>
</dbReference>
<dbReference type="OrthoDB" id="427213at2759"/>
<feature type="transmembrane region" description="Helical" evidence="6">
    <location>
        <begin position="423"/>
        <end position="442"/>
    </location>
</feature>
<evidence type="ECO:0000256" key="3">
    <source>
        <dbReference type="ARBA" id="ARBA00022989"/>
    </source>
</evidence>
<dbReference type="EMBL" id="MU167225">
    <property type="protein sequence ID" value="KAG0149708.1"/>
    <property type="molecule type" value="Genomic_DNA"/>
</dbReference>
<evidence type="ECO:0000256" key="4">
    <source>
        <dbReference type="ARBA" id="ARBA00023136"/>
    </source>
</evidence>
<gene>
    <name evidence="8" type="ORF">CROQUDRAFT_131099</name>
</gene>
<comment type="subcellular location">
    <subcellularLocation>
        <location evidence="1">Membrane</location>
        <topology evidence="1">Multi-pass membrane protein</topology>
    </subcellularLocation>
</comment>
<dbReference type="PANTHER" id="PTHR11814">
    <property type="entry name" value="SULFATE TRANSPORTER"/>
    <property type="match status" value="1"/>
</dbReference>
<evidence type="ECO:0000313" key="9">
    <source>
        <dbReference type="Proteomes" id="UP000886653"/>
    </source>
</evidence>
<comment type="caution">
    <text evidence="8">The sequence shown here is derived from an EMBL/GenBank/DDBJ whole genome shotgun (WGS) entry which is preliminary data.</text>
</comment>
<evidence type="ECO:0000313" key="8">
    <source>
        <dbReference type="EMBL" id="KAG0149708.1"/>
    </source>
</evidence>
<feature type="transmembrane region" description="Helical" evidence="6">
    <location>
        <begin position="328"/>
        <end position="346"/>
    </location>
</feature>
<feature type="transmembrane region" description="Helical" evidence="6">
    <location>
        <begin position="152"/>
        <end position="174"/>
    </location>
</feature>
<dbReference type="GO" id="GO:0016020">
    <property type="term" value="C:membrane"/>
    <property type="evidence" value="ECO:0007669"/>
    <property type="project" value="UniProtKB-SubCell"/>
</dbReference>